<evidence type="ECO:0000313" key="4">
    <source>
        <dbReference type="Proteomes" id="UP000230002"/>
    </source>
</evidence>
<dbReference type="Proteomes" id="UP000230002">
    <property type="component" value="Unassembled WGS sequence"/>
</dbReference>
<name>A0A2G8S2X0_9APHY</name>
<gene>
    <name evidence="3" type="ORF">GSI_10020</name>
</gene>
<dbReference type="GO" id="GO:0004553">
    <property type="term" value="F:hydrolase activity, hydrolyzing O-glycosyl compounds"/>
    <property type="evidence" value="ECO:0007669"/>
    <property type="project" value="InterPro"/>
</dbReference>
<comment type="caution">
    <text evidence="3">The sequence shown here is derived from an EMBL/GenBank/DDBJ whole genome shotgun (WGS) entry which is preliminary data.</text>
</comment>
<reference evidence="3 4" key="1">
    <citation type="journal article" date="2015" name="Sci. Rep.">
        <title>Chromosome-level genome map provides insights into diverse defense mechanisms in the medicinal fungus Ganoderma sinense.</title>
        <authorList>
            <person name="Zhu Y."/>
            <person name="Xu J."/>
            <person name="Sun C."/>
            <person name="Zhou S."/>
            <person name="Xu H."/>
            <person name="Nelson D.R."/>
            <person name="Qian J."/>
            <person name="Song J."/>
            <person name="Luo H."/>
            <person name="Xiang L."/>
            <person name="Li Y."/>
            <person name="Xu Z."/>
            <person name="Ji A."/>
            <person name="Wang L."/>
            <person name="Lu S."/>
            <person name="Hayward A."/>
            <person name="Sun W."/>
            <person name="Li X."/>
            <person name="Schwartz D.C."/>
            <person name="Wang Y."/>
            <person name="Chen S."/>
        </authorList>
    </citation>
    <scope>NUCLEOTIDE SEQUENCE [LARGE SCALE GENOMIC DNA]</scope>
    <source>
        <strain evidence="3 4">ZZ0214-1</strain>
    </source>
</reference>
<dbReference type="AlphaFoldDB" id="A0A2G8S2X0"/>
<dbReference type="InterPro" id="IPR000757">
    <property type="entry name" value="Beta-glucanase-like"/>
</dbReference>
<organism evidence="3 4">
    <name type="scientific">Ganoderma sinense ZZ0214-1</name>
    <dbReference type="NCBI Taxonomy" id="1077348"/>
    <lineage>
        <taxon>Eukaryota</taxon>
        <taxon>Fungi</taxon>
        <taxon>Dikarya</taxon>
        <taxon>Basidiomycota</taxon>
        <taxon>Agaricomycotina</taxon>
        <taxon>Agaricomycetes</taxon>
        <taxon>Polyporales</taxon>
        <taxon>Polyporaceae</taxon>
        <taxon>Ganoderma</taxon>
    </lineage>
</organism>
<dbReference type="GO" id="GO:0009251">
    <property type="term" value="P:glucan catabolic process"/>
    <property type="evidence" value="ECO:0007669"/>
    <property type="project" value="TreeGrafter"/>
</dbReference>
<evidence type="ECO:0000259" key="2">
    <source>
        <dbReference type="PROSITE" id="PS51762"/>
    </source>
</evidence>
<protein>
    <recommendedName>
        <fullName evidence="2">GH16 domain-containing protein</fullName>
    </recommendedName>
</protein>
<keyword evidence="4" id="KW-1185">Reference proteome</keyword>
<feature type="signal peptide" evidence="1">
    <location>
        <begin position="1"/>
        <end position="19"/>
    </location>
</feature>
<dbReference type="Gene3D" id="2.60.120.200">
    <property type="match status" value="1"/>
</dbReference>
<evidence type="ECO:0000256" key="1">
    <source>
        <dbReference type="SAM" id="SignalP"/>
    </source>
</evidence>
<dbReference type="STRING" id="1077348.A0A2G8S2X0"/>
<dbReference type="EMBL" id="AYKW01000033">
    <property type="protein sequence ID" value="PIL27898.1"/>
    <property type="molecule type" value="Genomic_DNA"/>
</dbReference>
<proteinExistence type="predicted"/>
<keyword evidence="1" id="KW-0732">Signal</keyword>
<sequence>MFSTGALLSLTCLVCSVLGTTWKQSDSYVGTQFLSGFDHMAIADPTHGRVNYLDQATAVQKNITYAHGNTLILRADHTTKLSASGPGRDSFRLMSKKTYTNHVTVWNVRHMPRGCGTWPALWEFGANWPAQGEVDIMEGVNGHGSNQATLHTTAGCTVGGSRSMTGTSLGTNCDVAATGNAGCSVFDTSSKSFGINFNSNGGGFFAMERSSSGVKVWFWPRHASNIPSDVLNGATSVNTANWGTPMADFPSTSCDMASHFGPHNIVINLTFCGDWAGQAAIYNSQDGCSGSCVDNVNNNPGSFDWAYFDVAWLKIYQ</sequence>
<dbReference type="OrthoDB" id="192832at2759"/>
<feature type="domain" description="GH16" evidence="2">
    <location>
        <begin position="20"/>
        <end position="317"/>
    </location>
</feature>
<dbReference type="InterPro" id="IPR050546">
    <property type="entry name" value="Glycosyl_Hydrlase_16"/>
</dbReference>
<dbReference type="CDD" id="cd02181">
    <property type="entry name" value="GH16_fungal_Lam16A_glucanase"/>
    <property type="match status" value="1"/>
</dbReference>
<dbReference type="Pfam" id="PF26113">
    <property type="entry name" value="GH16_XgeA"/>
    <property type="match status" value="1"/>
</dbReference>
<feature type="chain" id="PRO_5013822633" description="GH16 domain-containing protein" evidence="1">
    <location>
        <begin position="20"/>
        <end position="317"/>
    </location>
</feature>
<accession>A0A2G8S2X0</accession>
<dbReference type="PROSITE" id="PS51762">
    <property type="entry name" value="GH16_2"/>
    <property type="match status" value="1"/>
</dbReference>
<evidence type="ECO:0000313" key="3">
    <source>
        <dbReference type="EMBL" id="PIL27898.1"/>
    </source>
</evidence>
<dbReference type="PANTHER" id="PTHR10963">
    <property type="entry name" value="GLYCOSYL HYDROLASE-RELATED"/>
    <property type="match status" value="1"/>
</dbReference>
<dbReference type="InterPro" id="IPR013320">
    <property type="entry name" value="ConA-like_dom_sf"/>
</dbReference>
<dbReference type="PANTHER" id="PTHR10963:SF24">
    <property type="entry name" value="GLYCOSIDASE C21B10.07-RELATED"/>
    <property type="match status" value="1"/>
</dbReference>
<dbReference type="SUPFAM" id="SSF49899">
    <property type="entry name" value="Concanavalin A-like lectins/glucanases"/>
    <property type="match status" value="1"/>
</dbReference>